<comment type="caution">
    <text evidence="1">The sequence shown here is derived from an EMBL/GenBank/DDBJ whole genome shotgun (WGS) entry which is preliminary data.</text>
</comment>
<gene>
    <name evidence="1" type="ORF">DPMN_029122</name>
</gene>
<organism evidence="1 2">
    <name type="scientific">Dreissena polymorpha</name>
    <name type="common">Zebra mussel</name>
    <name type="synonym">Mytilus polymorpha</name>
    <dbReference type="NCBI Taxonomy" id="45954"/>
    <lineage>
        <taxon>Eukaryota</taxon>
        <taxon>Metazoa</taxon>
        <taxon>Spiralia</taxon>
        <taxon>Lophotrochozoa</taxon>
        <taxon>Mollusca</taxon>
        <taxon>Bivalvia</taxon>
        <taxon>Autobranchia</taxon>
        <taxon>Heteroconchia</taxon>
        <taxon>Euheterodonta</taxon>
        <taxon>Imparidentia</taxon>
        <taxon>Neoheterodontei</taxon>
        <taxon>Myida</taxon>
        <taxon>Dreissenoidea</taxon>
        <taxon>Dreissenidae</taxon>
        <taxon>Dreissena</taxon>
    </lineage>
</organism>
<reference evidence="1" key="2">
    <citation type="submission" date="2020-11" db="EMBL/GenBank/DDBJ databases">
        <authorList>
            <person name="McCartney M.A."/>
            <person name="Auch B."/>
            <person name="Kono T."/>
            <person name="Mallez S."/>
            <person name="Becker A."/>
            <person name="Gohl D.M."/>
            <person name="Silverstein K.A.T."/>
            <person name="Koren S."/>
            <person name="Bechman K.B."/>
            <person name="Herman A."/>
            <person name="Abrahante J.E."/>
            <person name="Garbe J."/>
        </authorList>
    </citation>
    <scope>NUCLEOTIDE SEQUENCE</scope>
    <source>
        <strain evidence="1">Duluth1</strain>
        <tissue evidence="1">Whole animal</tissue>
    </source>
</reference>
<accession>A0A9D4RH32</accession>
<protein>
    <submittedName>
        <fullName evidence="1">Uncharacterized protein</fullName>
    </submittedName>
</protein>
<evidence type="ECO:0000313" key="1">
    <source>
        <dbReference type="EMBL" id="KAH3866070.1"/>
    </source>
</evidence>
<dbReference type="AlphaFoldDB" id="A0A9D4RH32"/>
<proteinExistence type="predicted"/>
<dbReference type="Proteomes" id="UP000828390">
    <property type="component" value="Unassembled WGS sequence"/>
</dbReference>
<evidence type="ECO:0000313" key="2">
    <source>
        <dbReference type="Proteomes" id="UP000828390"/>
    </source>
</evidence>
<dbReference type="EMBL" id="JAIWYP010000002">
    <property type="protein sequence ID" value="KAH3866070.1"/>
    <property type="molecule type" value="Genomic_DNA"/>
</dbReference>
<name>A0A9D4RH32_DREPO</name>
<sequence>MQLNEYTCLSLSVPCAENFATYTQSTVKGFQDGGAHSVISANRQSLFYADQLHSCRCPVSVILIQFR</sequence>
<reference evidence="1" key="1">
    <citation type="journal article" date="2019" name="bioRxiv">
        <title>The Genome of the Zebra Mussel, Dreissena polymorpha: A Resource for Invasive Species Research.</title>
        <authorList>
            <person name="McCartney M.A."/>
            <person name="Auch B."/>
            <person name="Kono T."/>
            <person name="Mallez S."/>
            <person name="Zhang Y."/>
            <person name="Obille A."/>
            <person name="Becker A."/>
            <person name="Abrahante J.E."/>
            <person name="Garbe J."/>
            <person name="Badalamenti J.P."/>
            <person name="Herman A."/>
            <person name="Mangelson H."/>
            <person name="Liachko I."/>
            <person name="Sullivan S."/>
            <person name="Sone E.D."/>
            <person name="Koren S."/>
            <person name="Silverstein K.A.T."/>
            <person name="Beckman K.B."/>
            <person name="Gohl D.M."/>
        </authorList>
    </citation>
    <scope>NUCLEOTIDE SEQUENCE</scope>
    <source>
        <strain evidence="1">Duluth1</strain>
        <tissue evidence="1">Whole animal</tissue>
    </source>
</reference>
<keyword evidence="2" id="KW-1185">Reference proteome</keyword>